<gene>
    <name evidence="8" type="ORF">ENJ63_01955</name>
</gene>
<dbReference type="Pfam" id="PF17767">
    <property type="entry name" value="NAPRTase_N"/>
    <property type="match status" value="1"/>
</dbReference>
<dbReference type="InterPro" id="IPR040727">
    <property type="entry name" value="NAPRTase_N"/>
</dbReference>
<comment type="pathway">
    <text evidence="1">Cofactor biosynthesis; NAD(+) biosynthesis; nicotinate D-ribonucleotide from nicotinate: step 1/1.</text>
</comment>
<comment type="caution">
    <text evidence="8">The sequence shown here is derived from an EMBL/GenBank/DDBJ whole genome shotgun (WGS) entry which is preliminary data.</text>
</comment>
<keyword evidence="6" id="KW-0662">Pyridine nucleotide biosynthesis</keyword>
<dbReference type="SUPFAM" id="SSF51690">
    <property type="entry name" value="Nicotinate/Quinolinate PRTase C-terminal domain-like"/>
    <property type="match status" value="1"/>
</dbReference>
<dbReference type="PANTHER" id="PTHR11098">
    <property type="entry name" value="NICOTINATE PHOSPHORIBOSYLTRANSFERASE"/>
    <property type="match status" value="1"/>
</dbReference>
<feature type="domain" description="Nicotinate phosphoribosyltransferase N-terminal" evidence="7">
    <location>
        <begin position="9"/>
        <end position="131"/>
    </location>
</feature>
<dbReference type="InterPro" id="IPR007229">
    <property type="entry name" value="Nic_PRibTrfase-Fam"/>
</dbReference>
<accession>A0A7V2SVE2</accession>
<organism evidence="8">
    <name type="scientific">Dissulfuribacter thermophilus</name>
    <dbReference type="NCBI Taxonomy" id="1156395"/>
    <lineage>
        <taxon>Bacteria</taxon>
        <taxon>Pseudomonadati</taxon>
        <taxon>Thermodesulfobacteriota</taxon>
        <taxon>Dissulfuribacteria</taxon>
        <taxon>Dissulfuribacterales</taxon>
        <taxon>Dissulfuribacteraceae</taxon>
        <taxon>Dissulfuribacter</taxon>
    </lineage>
</organism>
<evidence type="ECO:0000256" key="3">
    <source>
        <dbReference type="ARBA" id="ARBA00013236"/>
    </source>
</evidence>
<dbReference type="AlphaFoldDB" id="A0A7V2SVE2"/>
<evidence type="ECO:0000256" key="4">
    <source>
        <dbReference type="ARBA" id="ARBA00022553"/>
    </source>
</evidence>
<protein>
    <recommendedName>
        <fullName evidence="3">nicotinate phosphoribosyltransferase</fullName>
        <ecNumber evidence="3">6.3.4.21</ecNumber>
    </recommendedName>
</protein>
<evidence type="ECO:0000259" key="7">
    <source>
        <dbReference type="Pfam" id="PF17767"/>
    </source>
</evidence>
<keyword evidence="4" id="KW-0597">Phosphoprotein</keyword>
<dbReference type="GO" id="GO:0016757">
    <property type="term" value="F:glycosyltransferase activity"/>
    <property type="evidence" value="ECO:0007669"/>
    <property type="project" value="UniProtKB-KW"/>
</dbReference>
<feature type="non-terminal residue" evidence="8">
    <location>
        <position position="171"/>
    </location>
</feature>
<dbReference type="InterPro" id="IPR036068">
    <property type="entry name" value="Nicotinate_pribotase-like_C"/>
</dbReference>
<dbReference type="EC" id="6.3.4.21" evidence="3"/>
<reference evidence="8" key="1">
    <citation type="journal article" date="2020" name="mSystems">
        <title>Genome- and Community-Level Interaction Insights into Carbon Utilization and Element Cycling Functions of Hydrothermarchaeota in Hydrothermal Sediment.</title>
        <authorList>
            <person name="Zhou Z."/>
            <person name="Liu Y."/>
            <person name="Xu W."/>
            <person name="Pan J."/>
            <person name="Luo Z.H."/>
            <person name="Li M."/>
        </authorList>
    </citation>
    <scope>NUCLEOTIDE SEQUENCE [LARGE SCALE GENOMIC DNA]</scope>
    <source>
        <strain evidence="8">HyVt-503</strain>
    </source>
</reference>
<keyword evidence="5" id="KW-0436">Ligase</keyword>
<keyword evidence="8" id="KW-0328">Glycosyltransferase</keyword>
<keyword evidence="8" id="KW-0808">Transferase</keyword>
<dbReference type="EMBL" id="DRND01000165">
    <property type="protein sequence ID" value="HFC46626.1"/>
    <property type="molecule type" value="Genomic_DNA"/>
</dbReference>
<proteinExistence type="inferred from homology"/>
<sequence length="171" mass="19495">MRPFFESSLLTDLYQFTMAQSYLKTGVMEEACFEFFVRSLPRDRRYLVCAGLTEVAEFLRTFSFTPEELDYLNTTGLFDRDFLDYLSGLRFNGDLYSVREGEIVFPHEPICQVVAPLPVAQLMETRIINILHYCVMVASKASRVTQVAPQKTVVDFGLRRAHGGEAGLWAA</sequence>
<dbReference type="GO" id="GO:0034355">
    <property type="term" value="P:NAD+ biosynthetic process via the salvage pathway"/>
    <property type="evidence" value="ECO:0007669"/>
    <property type="project" value="TreeGrafter"/>
</dbReference>
<dbReference type="Proteomes" id="UP000885797">
    <property type="component" value="Unassembled WGS sequence"/>
</dbReference>
<name>A0A7V2SVE2_9BACT</name>
<dbReference type="UniPathway" id="UPA00253">
    <property type="reaction ID" value="UER00457"/>
</dbReference>
<evidence type="ECO:0000256" key="1">
    <source>
        <dbReference type="ARBA" id="ARBA00004952"/>
    </source>
</evidence>
<evidence type="ECO:0000256" key="6">
    <source>
        <dbReference type="ARBA" id="ARBA00022642"/>
    </source>
</evidence>
<comment type="similarity">
    <text evidence="2">Belongs to the NAPRTase family.</text>
</comment>
<dbReference type="Gene3D" id="3.20.140.10">
    <property type="entry name" value="nicotinate phosphoribosyltransferase"/>
    <property type="match status" value="1"/>
</dbReference>
<evidence type="ECO:0000313" key="8">
    <source>
        <dbReference type="EMBL" id="HFC46626.1"/>
    </source>
</evidence>
<evidence type="ECO:0000256" key="2">
    <source>
        <dbReference type="ARBA" id="ARBA00010897"/>
    </source>
</evidence>
<dbReference type="GO" id="GO:0004516">
    <property type="term" value="F:nicotinate phosphoribosyltransferase activity"/>
    <property type="evidence" value="ECO:0007669"/>
    <property type="project" value="UniProtKB-EC"/>
</dbReference>
<evidence type="ECO:0000256" key="5">
    <source>
        <dbReference type="ARBA" id="ARBA00022598"/>
    </source>
</evidence>
<dbReference type="GO" id="GO:0005829">
    <property type="term" value="C:cytosol"/>
    <property type="evidence" value="ECO:0007669"/>
    <property type="project" value="TreeGrafter"/>
</dbReference>
<dbReference type="SUPFAM" id="SSF54675">
    <property type="entry name" value="Nicotinate/Quinolinate PRTase N-terminal domain-like"/>
    <property type="match status" value="1"/>
</dbReference>
<dbReference type="PANTHER" id="PTHR11098:SF1">
    <property type="entry name" value="NICOTINATE PHOSPHORIBOSYLTRANSFERASE"/>
    <property type="match status" value="1"/>
</dbReference>